<name>A0A554N8X2_9EURY</name>
<sequence>MPEEWICTECEYPYHEPPEECGVCGNAVVVPQDEYDAHTRGVDGVLTRARGRLLDPMSADRNLLGGGRFVRLAFLVIVALTAVVGLFLAVGLLFG</sequence>
<evidence type="ECO:0000313" key="3">
    <source>
        <dbReference type="Proteomes" id="UP000319894"/>
    </source>
</evidence>
<keyword evidence="1" id="KW-1133">Transmembrane helix</keyword>
<accession>A0A554N8X2</accession>
<evidence type="ECO:0000313" key="2">
    <source>
        <dbReference type="EMBL" id="TSD13400.1"/>
    </source>
</evidence>
<comment type="caution">
    <text evidence="2">The sequence shown here is derived from an EMBL/GenBank/DDBJ whole genome shotgun (WGS) entry which is preliminary data.</text>
</comment>
<dbReference type="Proteomes" id="UP000319894">
    <property type="component" value="Unassembled WGS sequence"/>
</dbReference>
<proteinExistence type="predicted"/>
<feature type="transmembrane region" description="Helical" evidence="1">
    <location>
        <begin position="72"/>
        <end position="94"/>
    </location>
</feature>
<dbReference type="AlphaFoldDB" id="A0A554N8X2"/>
<dbReference type="InParanoid" id="A0A554N8X2"/>
<dbReference type="RefSeq" id="WP_144262587.1">
    <property type="nucleotide sequence ID" value="NZ_QMDX01000008.1"/>
</dbReference>
<organism evidence="2 3">
    <name type="scientific">Haloglomus irregulare</name>
    <dbReference type="NCBI Taxonomy" id="2234134"/>
    <lineage>
        <taxon>Archaea</taxon>
        <taxon>Methanobacteriati</taxon>
        <taxon>Methanobacteriota</taxon>
        <taxon>Stenosarchaea group</taxon>
        <taxon>Halobacteria</taxon>
        <taxon>Halobacteriales</taxon>
        <taxon>Natronomonadaceae</taxon>
        <taxon>Haloglomus</taxon>
    </lineage>
</organism>
<reference evidence="2 3" key="1">
    <citation type="submission" date="2018-06" db="EMBL/GenBank/DDBJ databases">
        <title>Natronomonas sp. F16-60 a new haloarchaeon isolated from a solar saltern of Isla Cristina, Huelva, Spain.</title>
        <authorList>
            <person name="Duran-Viseras A."/>
            <person name="Sanchez-Porro C."/>
            <person name="Ventosa A."/>
        </authorList>
    </citation>
    <scope>NUCLEOTIDE SEQUENCE [LARGE SCALE GENOMIC DNA]</scope>
    <source>
        <strain evidence="2 3">F16-60</strain>
    </source>
</reference>
<evidence type="ECO:0000256" key="1">
    <source>
        <dbReference type="SAM" id="Phobius"/>
    </source>
</evidence>
<keyword evidence="1" id="KW-0472">Membrane</keyword>
<protein>
    <recommendedName>
        <fullName evidence="4">Rubredoxin-like domain-containing protein</fullName>
    </recommendedName>
</protein>
<gene>
    <name evidence="2" type="ORF">DP107_12980</name>
</gene>
<keyword evidence="1" id="KW-0812">Transmembrane</keyword>
<keyword evidence="3" id="KW-1185">Reference proteome</keyword>
<dbReference type="EMBL" id="QMDX01000008">
    <property type="protein sequence ID" value="TSD13400.1"/>
    <property type="molecule type" value="Genomic_DNA"/>
</dbReference>
<evidence type="ECO:0008006" key="4">
    <source>
        <dbReference type="Google" id="ProtNLM"/>
    </source>
</evidence>